<reference evidence="2 3" key="1">
    <citation type="submission" date="2020-03" db="EMBL/GenBank/DDBJ databases">
        <authorList>
            <person name="Lai Q."/>
        </authorList>
    </citation>
    <scope>NUCLEOTIDE SEQUENCE [LARGE SCALE GENOMIC DNA]</scope>
    <source>
        <strain evidence="2 3">CCUG 25036</strain>
    </source>
</reference>
<sequence>MNKDMFLRSLGIVALAVTCSGVANAASVIDRLPSCEGASWSDTCRISVPNETLGRFPGDERWHEPSWGGAWEPESPRHSVAQHIAPWIYIDGSRGRHQQTAADEVFTLARQRDGISQTIRLPTQETPAMHDVVYAVRARIDATKGEASVSLDLSLLKRGGAAGSTQSSVVLSRPARGGAGAGLIGWIVVPAGDDVDALNVKLAVTTASAPVTVTEVSVVRMDEAVAAQWARQDW</sequence>
<accession>A0A7X5UDM1</accession>
<keyword evidence="1" id="KW-0732">Signal</keyword>
<comment type="caution">
    <text evidence="2">The sequence shown here is derived from an EMBL/GenBank/DDBJ whole genome shotgun (WGS) entry which is preliminary data.</text>
</comment>
<keyword evidence="3" id="KW-1185">Reference proteome</keyword>
<evidence type="ECO:0000313" key="3">
    <source>
        <dbReference type="Proteomes" id="UP000490980"/>
    </source>
</evidence>
<name>A0A7X5UDM1_9GAMM</name>
<organism evidence="2 3">
    <name type="scientific">Luteibacter anthropi</name>
    <dbReference type="NCBI Taxonomy" id="564369"/>
    <lineage>
        <taxon>Bacteria</taxon>
        <taxon>Pseudomonadati</taxon>
        <taxon>Pseudomonadota</taxon>
        <taxon>Gammaproteobacteria</taxon>
        <taxon>Lysobacterales</taxon>
        <taxon>Rhodanobacteraceae</taxon>
        <taxon>Luteibacter</taxon>
    </lineage>
</organism>
<evidence type="ECO:0000313" key="2">
    <source>
        <dbReference type="EMBL" id="NII08472.1"/>
    </source>
</evidence>
<evidence type="ECO:0008006" key="4">
    <source>
        <dbReference type="Google" id="ProtNLM"/>
    </source>
</evidence>
<feature type="signal peptide" evidence="1">
    <location>
        <begin position="1"/>
        <end position="25"/>
    </location>
</feature>
<evidence type="ECO:0000256" key="1">
    <source>
        <dbReference type="SAM" id="SignalP"/>
    </source>
</evidence>
<proteinExistence type="predicted"/>
<dbReference type="RefSeq" id="WP_166951356.1">
    <property type="nucleotide sequence ID" value="NZ_JAARLZ010000012.1"/>
</dbReference>
<feature type="chain" id="PRO_5030814523" description="Secreted protein" evidence="1">
    <location>
        <begin position="26"/>
        <end position="234"/>
    </location>
</feature>
<dbReference type="AlphaFoldDB" id="A0A7X5UDM1"/>
<dbReference type="EMBL" id="JAARLZ010000012">
    <property type="protein sequence ID" value="NII08472.1"/>
    <property type="molecule type" value="Genomic_DNA"/>
</dbReference>
<protein>
    <recommendedName>
        <fullName evidence="4">Secreted protein</fullName>
    </recommendedName>
</protein>
<gene>
    <name evidence="2" type="ORF">HBF25_18975</name>
</gene>
<dbReference type="Proteomes" id="UP000490980">
    <property type="component" value="Unassembled WGS sequence"/>
</dbReference>